<accession>A0A2T6KRQ3</accession>
<keyword evidence="5 6" id="KW-0472">Membrane</keyword>
<dbReference type="AlphaFoldDB" id="A0A2T6KRQ3"/>
<evidence type="ECO:0000313" key="8">
    <source>
        <dbReference type="Proteomes" id="UP000244523"/>
    </source>
</evidence>
<dbReference type="PANTHER" id="PTHR40277:SF1">
    <property type="entry name" value="BLL5419 PROTEIN"/>
    <property type="match status" value="1"/>
</dbReference>
<evidence type="ECO:0000256" key="6">
    <source>
        <dbReference type="SAM" id="Phobius"/>
    </source>
</evidence>
<keyword evidence="4 6" id="KW-1133">Transmembrane helix</keyword>
<dbReference type="OrthoDB" id="9126302at2"/>
<dbReference type="RefSeq" id="WP_108384892.1">
    <property type="nucleotide sequence ID" value="NZ_QBUD01000001.1"/>
</dbReference>
<comment type="caution">
    <text evidence="7">The sequence shown here is derived from an EMBL/GenBank/DDBJ whole genome shotgun (WGS) entry which is preliminary data.</text>
</comment>
<sequence>MTLHALKFAVSAGLLAIVLWLAGAQHVMTHLQGAEIGWLADAFATLTLLTFLMARRWQLTAHALSIELGYRHAVAEYYIPQLVNLILPGGVVRDVGRAVRLRQKGDMSGQHNLLPPNVCLGREQSL</sequence>
<protein>
    <submittedName>
        <fullName evidence="7">Lysylphosphatidylglycerol synthase-like protein</fullName>
    </submittedName>
</protein>
<evidence type="ECO:0000256" key="1">
    <source>
        <dbReference type="ARBA" id="ARBA00004651"/>
    </source>
</evidence>
<dbReference type="EMBL" id="QBUD01000001">
    <property type="protein sequence ID" value="PUB19239.1"/>
    <property type="molecule type" value="Genomic_DNA"/>
</dbReference>
<evidence type="ECO:0000256" key="2">
    <source>
        <dbReference type="ARBA" id="ARBA00022475"/>
    </source>
</evidence>
<keyword evidence="8" id="KW-1185">Reference proteome</keyword>
<feature type="transmembrane region" description="Helical" evidence="6">
    <location>
        <begin position="34"/>
        <end position="54"/>
    </location>
</feature>
<organism evidence="7 8">
    <name type="scientific">Yoonia sediminilitoris</name>
    <dbReference type="NCBI Taxonomy" id="1286148"/>
    <lineage>
        <taxon>Bacteria</taxon>
        <taxon>Pseudomonadati</taxon>
        <taxon>Pseudomonadota</taxon>
        <taxon>Alphaproteobacteria</taxon>
        <taxon>Rhodobacterales</taxon>
        <taxon>Paracoccaceae</taxon>
        <taxon>Yoonia</taxon>
    </lineage>
</organism>
<evidence type="ECO:0000256" key="5">
    <source>
        <dbReference type="ARBA" id="ARBA00023136"/>
    </source>
</evidence>
<keyword evidence="3 6" id="KW-0812">Transmembrane</keyword>
<dbReference type="Pfam" id="PF03706">
    <property type="entry name" value="LPG_synthase_TM"/>
    <property type="match status" value="1"/>
</dbReference>
<evidence type="ECO:0000256" key="4">
    <source>
        <dbReference type="ARBA" id="ARBA00022989"/>
    </source>
</evidence>
<dbReference type="GO" id="GO:0005886">
    <property type="term" value="C:plasma membrane"/>
    <property type="evidence" value="ECO:0007669"/>
    <property type="project" value="UniProtKB-SubCell"/>
</dbReference>
<evidence type="ECO:0000313" key="7">
    <source>
        <dbReference type="EMBL" id="PUB19239.1"/>
    </source>
</evidence>
<comment type="subcellular location">
    <subcellularLocation>
        <location evidence="1">Cell membrane</location>
        <topology evidence="1">Multi-pass membrane protein</topology>
    </subcellularLocation>
</comment>
<proteinExistence type="predicted"/>
<gene>
    <name evidence="7" type="ORF">C8N45_101834</name>
</gene>
<keyword evidence="2" id="KW-1003">Cell membrane</keyword>
<name>A0A2T6KRQ3_9RHOB</name>
<dbReference type="PANTHER" id="PTHR40277">
    <property type="entry name" value="BLL5419 PROTEIN"/>
    <property type="match status" value="1"/>
</dbReference>
<evidence type="ECO:0000256" key="3">
    <source>
        <dbReference type="ARBA" id="ARBA00022692"/>
    </source>
</evidence>
<reference evidence="7 8" key="1">
    <citation type="submission" date="2018-04" db="EMBL/GenBank/DDBJ databases">
        <title>Genomic Encyclopedia of Archaeal and Bacterial Type Strains, Phase II (KMG-II): from individual species to whole genera.</title>
        <authorList>
            <person name="Goeker M."/>
        </authorList>
    </citation>
    <scope>NUCLEOTIDE SEQUENCE [LARGE SCALE GENOMIC DNA]</scope>
    <source>
        <strain evidence="7 8">DSM 29955</strain>
    </source>
</reference>
<dbReference type="Proteomes" id="UP000244523">
    <property type="component" value="Unassembled WGS sequence"/>
</dbReference>
<dbReference type="InterPro" id="IPR022791">
    <property type="entry name" value="L-PG_synthase/AglD"/>
</dbReference>